<protein>
    <submittedName>
        <fullName evidence="9">Protein nrt1/ ptr family 5.5</fullName>
    </submittedName>
</protein>
<feature type="transmembrane region" description="Helical" evidence="8">
    <location>
        <begin position="178"/>
        <end position="197"/>
    </location>
</feature>
<dbReference type="InterPro" id="IPR036259">
    <property type="entry name" value="MFS_trans_sf"/>
</dbReference>
<dbReference type="PANTHER" id="PTHR11654">
    <property type="entry name" value="OLIGOPEPTIDE TRANSPORTER-RELATED"/>
    <property type="match status" value="1"/>
</dbReference>
<keyword evidence="5 8" id="KW-0472">Membrane</keyword>
<dbReference type="SUPFAM" id="SSF103473">
    <property type="entry name" value="MFS general substrate transporter"/>
    <property type="match status" value="1"/>
</dbReference>
<feature type="transmembrane region" description="Helical" evidence="8">
    <location>
        <begin position="57"/>
        <end position="78"/>
    </location>
</feature>
<evidence type="ECO:0000256" key="6">
    <source>
        <dbReference type="ARBA" id="ARBA00044504"/>
    </source>
</evidence>
<dbReference type="Proteomes" id="UP000653305">
    <property type="component" value="Unassembled WGS sequence"/>
</dbReference>
<evidence type="ECO:0000256" key="7">
    <source>
        <dbReference type="SAM" id="MobiDB-lite"/>
    </source>
</evidence>
<feature type="compositionally biased region" description="Basic and acidic residues" evidence="7">
    <location>
        <begin position="544"/>
        <end position="553"/>
    </location>
</feature>
<dbReference type="InterPro" id="IPR000109">
    <property type="entry name" value="POT_fam"/>
</dbReference>
<reference evidence="9" key="1">
    <citation type="submission" date="2020-07" db="EMBL/GenBank/DDBJ databases">
        <title>Ethylene signaling mediates host invasion by parasitic plants.</title>
        <authorList>
            <person name="Yoshida S."/>
        </authorList>
    </citation>
    <scope>NUCLEOTIDE SEQUENCE</scope>
    <source>
        <strain evidence="9">Okayama</strain>
    </source>
</reference>
<dbReference type="GO" id="GO:0022857">
    <property type="term" value="F:transmembrane transporter activity"/>
    <property type="evidence" value="ECO:0007669"/>
    <property type="project" value="InterPro"/>
</dbReference>
<evidence type="ECO:0000256" key="2">
    <source>
        <dbReference type="ARBA" id="ARBA00005982"/>
    </source>
</evidence>
<dbReference type="Pfam" id="PF00854">
    <property type="entry name" value="PTR2"/>
    <property type="match status" value="1"/>
</dbReference>
<dbReference type="EMBL" id="BMAC01000279">
    <property type="protein sequence ID" value="GFP92467.1"/>
    <property type="molecule type" value="Genomic_DNA"/>
</dbReference>
<evidence type="ECO:0000313" key="10">
    <source>
        <dbReference type="Proteomes" id="UP000653305"/>
    </source>
</evidence>
<sequence>MRVIVWCANKLGFDVFSKAILFTSGLIFTHSLVEVALFSILITYLTSEWENHNLPKAAIVVNLHEGTYAVLQIAFAFLADAYTGLFKMVVWSTIFYIIGLGLFGVEYYGPLVLVTFSQAAIVATLKPFLDDQLLASAHQPITQEEEERANRRSDVCRDYVSMLGAIVAGFGLSHIHSFMTLAVVSAFAMGAALVWFLSGTKSYSRSKPTGSPLSDVAHVIYTAAVTKRKVEYPQTPDQLFQNSSSLVQISPHVSWLRWLDRAAVLVPQDQEEEPDNNNNTCTVEQVKGVKFLLKMLPMWSTFLTFSLVSATGSTFFLEEAARIDEGFSVIIFIVLQRFTKLVVTEICDRFLEKFGEKMNIEQKVMLVRICLGMICCVACCIAAWINAHHWIHLVKTHTKPEERHMSVFRLTPQYILLGVMEGFSADGLENFFDSQVSKSTARYGPMFGECVQGIGKFLSAVCILILTIRFGWFKDEIDSSRLDKYYAMLAILSSVNMIIYCFIAHWYGDERFLEEDGDDQVDVEMGNSAQADNSLPLLNLNTGRETENRKRDDDDNETEIPVHDVSSNAPLLSGARSFSRPSSNGIHKRFYSMR</sequence>
<evidence type="ECO:0000256" key="4">
    <source>
        <dbReference type="ARBA" id="ARBA00022989"/>
    </source>
</evidence>
<feature type="transmembrane region" description="Helical" evidence="8">
    <location>
        <begin position="485"/>
        <end position="507"/>
    </location>
</feature>
<comment type="caution">
    <text evidence="9">The sequence shown here is derived from an EMBL/GenBank/DDBJ whole genome shotgun (WGS) entry which is preliminary data.</text>
</comment>
<feature type="region of interest" description="Disordered" evidence="7">
    <location>
        <begin position="533"/>
        <end position="582"/>
    </location>
</feature>
<gene>
    <name evidence="9" type="ORF">PHJA_001390900</name>
</gene>
<evidence type="ECO:0000256" key="8">
    <source>
        <dbReference type="SAM" id="Phobius"/>
    </source>
</evidence>
<dbReference type="Gene3D" id="1.20.1250.20">
    <property type="entry name" value="MFS general substrate transporter like domains"/>
    <property type="match status" value="1"/>
</dbReference>
<organism evidence="9 10">
    <name type="scientific">Phtheirospermum japonicum</name>
    <dbReference type="NCBI Taxonomy" id="374723"/>
    <lineage>
        <taxon>Eukaryota</taxon>
        <taxon>Viridiplantae</taxon>
        <taxon>Streptophyta</taxon>
        <taxon>Embryophyta</taxon>
        <taxon>Tracheophyta</taxon>
        <taxon>Spermatophyta</taxon>
        <taxon>Magnoliopsida</taxon>
        <taxon>eudicotyledons</taxon>
        <taxon>Gunneridae</taxon>
        <taxon>Pentapetalae</taxon>
        <taxon>asterids</taxon>
        <taxon>lamiids</taxon>
        <taxon>Lamiales</taxon>
        <taxon>Orobanchaceae</taxon>
        <taxon>Orobanchaceae incertae sedis</taxon>
        <taxon>Phtheirospermum</taxon>
    </lineage>
</organism>
<accession>A0A830BWL6</accession>
<evidence type="ECO:0000256" key="5">
    <source>
        <dbReference type="ARBA" id="ARBA00023136"/>
    </source>
</evidence>
<comment type="similarity">
    <text evidence="6">Belongs to the major facilitator superfamily. Phosphate:H(+) symporter (TC 2.A.1.9) family.</text>
</comment>
<evidence type="ECO:0000256" key="1">
    <source>
        <dbReference type="ARBA" id="ARBA00004141"/>
    </source>
</evidence>
<comment type="similarity">
    <text evidence="2">Belongs to the major facilitator superfamily. Proton-dependent oligopeptide transporter (POT/PTR) (TC 2.A.17) family.</text>
</comment>
<proteinExistence type="inferred from homology"/>
<feature type="transmembrane region" description="Helical" evidence="8">
    <location>
        <begin position="364"/>
        <end position="385"/>
    </location>
</feature>
<keyword evidence="4 8" id="KW-1133">Transmembrane helix</keyword>
<evidence type="ECO:0000256" key="3">
    <source>
        <dbReference type="ARBA" id="ARBA00022692"/>
    </source>
</evidence>
<dbReference type="OrthoDB" id="975446at2759"/>
<dbReference type="GO" id="GO:0016020">
    <property type="term" value="C:membrane"/>
    <property type="evidence" value="ECO:0007669"/>
    <property type="project" value="UniProtKB-SubCell"/>
</dbReference>
<feature type="transmembrane region" description="Helical" evidence="8">
    <location>
        <begin position="20"/>
        <end position="45"/>
    </location>
</feature>
<name>A0A830BWL6_9LAMI</name>
<keyword evidence="3 8" id="KW-0812">Transmembrane</keyword>
<keyword evidence="10" id="KW-1185">Reference proteome</keyword>
<feature type="transmembrane region" description="Helical" evidence="8">
    <location>
        <begin position="454"/>
        <end position="473"/>
    </location>
</feature>
<feature type="transmembrane region" description="Helical" evidence="8">
    <location>
        <begin position="85"/>
        <end position="105"/>
    </location>
</feature>
<evidence type="ECO:0000313" key="9">
    <source>
        <dbReference type="EMBL" id="GFP92467.1"/>
    </source>
</evidence>
<dbReference type="AlphaFoldDB" id="A0A830BWL6"/>
<comment type="subcellular location">
    <subcellularLocation>
        <location evidence="1">Membrane</location>
        <topology evidence="1">Multi-pass membrane protein</topology>
    </subcellularLocation>
</comment>